<feature type="transmembrane region" description="Helical" evidence="12">
    <location>
        <begin position="132"/>
        <end position="157"/>
    </location>
</feature>
<dbReference type="GO" id="GO:0016020">
    <property type="term" value="C:membrane"/>
    <property type="evidence" value="ECO:0007669"/>
    <property type="project" value="UniProtKB-SubCell"/>
</dbReference>
<evidence type="ECO:0000256" key="9">
    <source>
        <dbReference type="ARBA" id="ARBA00023201"/>
    </source>
</evidence>
<keyword evidence="9" id="KW-0406">Ion transport</keyword>
<feature type="transmembrane region" description="Helical" evidence="12">
    <location>
        <begin position="330"/>
        <end position="350"/>
    </location>
</feature>
<evidence type="ECO:0000256" key="5">
    <source>
        <dbReference type="ARBA" id="ARBA00022847"/>
    </source>
</evidence>
<keyword evidence="5" id="KW-0769">Symport</keyword>
<comment type="similarity">
    <text evidence="2">Belongs to the major facilitator superfamily. Sodium/anion cotransporter family.</text>
</comment>
<reference evidence="14" key="1">
    <citation type="journal article" date="2018" name="PLoS Negl. Trop. Dis.">
        <title>An insight into the salivary gland and fat body transcriptome of Panstrongylus lignarius (Hemiptera: Heteroptera), the main vector of Chagas disease in Peru.</title>
        <authorList>
            <person name="Nevoa J.C."/>
            <person name="Mendes M.T."/>
            <person name="da Silva M.V."/>
            <person name="Soares S.C."/>
            <person name="Oliveira C.J.F."/>
            <person name="Ribeiro J.M.C."/>
        </authorList>
    </citation>
    <scope>NUCLEOTIDE SEQUENCE</scope>
</reference>
<dbReference type="Pfam" id="PF07690">
    <property type="entry name" value="MFS_1"/>
    <property type="match status" value="1"/>
</dbReference>
<evidence type="ECO:0000256" key="3">
    <source>
        <dbReference type="ARBA" id="ARBA00022448"/>
    </source>
</evidence>
<keyword evidence="3" id="KW-0813">Transport</keyword>
<keyword evidence="8 12" id="KW-0472">Membrane</keyword>
<dbReference type="GO" id="GO:0006814">
    <property type="term" value="P:sodium ion transport"/>
    <property type="evidence" value="ECO:0007669"/>
    <property type="project" value="UniProtKB-KW"/>
</dbReference>
<dbReference type="PANTHER" id="PTHR11662">
    <property type="entry name" value="SOLUTE CARRIER FAMILY 17"/>
    <property type="match status" value="1"/>
</dbReference>
<proteinExistence type="inferred from homology"/>
<keyword evidence="6 12" id="KW-1133">Transmembrane helix</keyword>
<dbReference type="FunFam" id="1.20.1250.20:FF:000144">
    <property type="entry name" value="Picot, isoform B"/>
    <property type="match status" value="1"/>
</dbReference>
<dbReference type="EMBL" id="GFTR01006222">
    <property type="protein sequence ID" value="JAW10204.1"/>
    <property type="molecule type" value="Transcribed_RNA"/>
</dbReference>
<evidence type="ECO:0000256" key="2">
    <source>
        <dbReference type="ARBA" id="ARBA00008586"/>
    </source>
</evidence>
<dbReference type="InterPro" id="IPR020846">
    <property type="entry name" value="MFS_dom"/>
</dbReference>
<dbReference type="SUPFAM" id="SSF103473">
    <property type="entry name" value="MFS general substrate transporter"/>
    <property type="match status" value="1"/>
</dbReference>
<dbReference type="InterPro" id="IPR036259">
    <property type="entry name" value="MFS_trans_sf"/>
</dbReference>
<dbReference type="GO" id="GO:0006820">
    <property type="term" value="P:monoatomic anion transport"/>
    <property type="evidence" value="ECO:0007669"/>
    <property type="project" value="TreeGrafter"/>
</dbReference>
<feature type="transmembrane region" description="Helical" evidence="12">
    <location>
        <begin position="71"/>
        <end position="95"/>
    </location>
</feature>
<evidence type="ECO:0000256" key="4">
    <source>
        <dbReference type="ARBA" id="ARBA00022692"/>
    </source>
</evidence>
<dbReference type="AlphaFoldDB" id="A0A224XGP8"/>
<evidence type="ECO:0000256" key="8">
    <source>
        <dbReference type="ARBA" id="ARBA00023136"/>
    </source>
</evidence>
<dbReference type="PANTHER" id="PTHR11662:SF280">
    <property type="entry name" value="FI21844P1-RELATED"/>
    <property type="match status" value="1"/>
</dbReference>
<accession>A0A224XGP8</accession>
<evidence type="ECO:0000256" key="6">
    <source>
        <dbReference type="ARBA" id="ARBA00022989"/>
    </source>
</evidence>
<feature type="transmembrane region" description="Helical" evidence="12">
    <location>
        <begin position="362"/>
        <end position="385"/>
    </location>
</feature>
<feature type="transmembrane region" description="Helical" evidence="12">
    <location>
        <begin position="266"/>
        <end position="286"/>
    </location>
</feature>
<feature type="transmembrane region" description="Helical" evidence="12">
    <location>
        <begin position="307"/>
        <end position="324"/>
    </location>
</feature>
<protein>
    <recommendedName>
        <fullName evidence="11">Putative inorganic phosphate cotransporter</fullName>
    </recommendedName>
</protein>
<dbReference type="Gene3D" id="1.20.1250.20">
    <property type="entry name" value="MFS general substrate transporter like domains"/>
    <property type="match status" value="2"/>
</dbReference>
<name>A0A224XGP8_9HEMI</name>
<feature type="transmembrane region" description="Helical" evidence="12">
    <location>
        <begin position="391"/>
        <end position="415"/>
    </location>
</feature>
<dbReference type="InterPro" id="IPR011701">
    <property type="entry name" value="MFS"/>
</dbReference>
<evidence type="ECO:0000256" key="1">
    <source>
        <dbReference type="ARBA" id="ARBA00004141"/>
    </source>
</evidence>
<comment type="function">
    <text evidence="10">May be an inorganic phosphate cotransporter.</text>
</comment>
<evidence type="ECO:0000313" key="14">
    <source>
        <dbReference type="EMBL" id="JAW10204.1"/>
    </source>
</evidence>
<comment type="subcellular location">
    <subcellularLocation>
        <location evidence="1">Membrane</location>
        <topology evidence="1">Multi-pass membrane protein</topology>
    </subcellularLocation>
</comment>
<keyword evidence="4 12" id="KW-0812">Transmembrane</keyword>
<keyword evidence="9" id="KW-0739">Sodium transport</keyword>
<dbReference type="PROSITE" id="PS50850">
    <property type="entry name" value="MFS"/>
    <property type="match status" value="1"/>
</dbReference>
<dbReference type="GO" id="GO:0015293">
    <property type="term" value="F:symporter activity"/>
    <property type="evidence" value="ECO:0007669"/>
    <property type="project" value="UniProtKB-KW"/>
</dbReference>
<evidence type="ECO:0000256" key="11">
    <source>
        <dbReference type="ARBA" id="ARBA00068450"/>
    </source>
</evidence>
<evidence type="ECO:0000256" key="12">
    <source>
        <dbReference type="SAM" id="Phobius"/>
    </source>
</evidence>
<dbReference type="FunFam" id="1.20.1250.20:FF:000003">
    <property type="entry name" value="Solute carrier family 17 member 3"/>
    <property type="match status" value="1"/>
</dbReference>
<feature type="domain" description="Major facilitator superfamily (MFS) profile" evidence="13">
    <location>
        <begin position="1"/>
        <end position="420"/>
    </location>
</feature>
<dbReference type="InterPro" id="IPR050382">
    <property type="entry name" value="MFS_Na/Anion_cotransporter"/>
</dbReference>
<dbReference type="CDD" id="cd17318">
    <property type="entry name" value="MFS_SLC17"/>
    <property type="match status" value="1"/>
</dbReference>
<feature type="transmembrane region" description="Helical" evidence="12">
    <location>
        <begin position="163"/>
        <end position="184"/>
    </location>
</feature>
<evidence type="ECO:0000259" key="13">
    <source>
        <dbReference type="PROSITE" id="PS50850"/>
    </source>
</evidence>
<evidence type="ECO:0000256" key="7">
    <source>
        <dbReference type="ARBA" id="ARBA00023053"/>
    </source>
</evidence>
<keyword evidence="7" id="KW-0915">Sodium</keyword>
<organism evidence="14">
    <name type="scientific">Panstrongylus lignarius</name>
    <dbReference type="NCBI Taxonomy" id="156445"/>
    <lineage>
        <taxon>Eukaryota</taxon>
        <taxon>Metazoa</taxon>
        <taxon>Ecdysozoa</taxon>
        <taxon>Arthropoda</taxon>
        <taxon>Hexapoda</taxon>
        <taxon>Insecta</taxon>
        <taxon>Pterygota</taxon>
        <taxon>Neoptera</taxon>
        <taxon>Paraneoptera</taxon>
        <taxon>Hemiptera</taxon>
        <taxon>Heteroptera</taxon>
        <taxon>Panheteroptera</taxon>
        <taxon>Cimicomorpha</taxon>
        <taxon>Reduviidae</taxon>
        <taxon>Triatominae</taxon>
        <taxon>Panstrongylus</taxon>
    </lineage>
</organism>
<sequence length="437" mass="47446">MFVGLVIGYALRVNLSVGMVAMTSNDVNPDYPILNWTSSEKGTVSSTFFWGYMLTQIPAGILAGRYGPCKLLGVAMLICGFTTLLVPVAAIYGGFISVCACRVLQGLGQGFLYPCVNTHMSKWVIPQERGRLFSFAFGGTQFGTILMLLSGGLLAASSGGWPSIYYVSGAFGVAWGVICLFFGADSPASHRTISEEEKEYIISNLVGSSSESKKMKIPWRSICTSIPMWALLLDHLAQNWGFWTLLTFMPTYIKGVLHFHIENNGFLSALPYLAMWLATITFAYLSDLINRKQLLSLNVSRKMWNSIAQYGAAISLLALAYTNADAIGAVTLLTIAVGLNAGIYTGFLTNHLDLSPNFAGPLMGITNGLSNVTSICGPLIVGLIVTDESQVAQWQLVFLISALVFIAGNTLFVIFGSTDTQSWNNQKVQSYNKRIND</sequence>
<evidence type="ECO:0000256" key="10">
    <source>
        <dbReference type="ARBA" id="ARBA00054632"/>
    </source>
</evidence>